<dbReference type="InterPro" id="IPR034660">
    <property type="entry name" value="DinB/YfiT-like"/>
</dbReference>
<dbReference type="OrthoDB" id="3268903at2"/>
<protein>
    <submittedName>
        <fullName evidence="1">TIGR03085 family protein</fullName>
    </submittedName>
</protein>
<dbReference type="Proteomes" id="UP000198398">
    <property type="component" value="Chromosome"/>
</dbReference>
<dbReference type="AlphaFoldDB" id="A0A220U8C3"/>
<proteinExistence type="predicted"/>
<name>A0A220U8C3_9MICO</name>
<gene>
    <name evidence="1" type="ORF">CFK39_00315</name>
</gene>
<dbReference type="KEGG" id="brv:CFK39_00315"/>
<organism evidence="1 2">
    <name type="scientific">Brachybacterium avium</name>
    <dbReference type="NCBI Taxonomy" id="2017485"/>
    <lineage>
        <taxon>Bacteria</taxon>
        <taxon>Bacillati</taxon>
        <taxon>Actinomycetota</taxon>
        <taxon>Actinomycetes</taxon>
        <taxon>Micrococcales</taxon>
        <taxon>Dermabacteraceae</taxon>
        <taxon>Brachybacterium</taxon>
    </lineage>
</organism>
<dbReference type="SUPFAM" id="SSF109854">
    <property type="entry name" value="DinB/YfiT-like putative metalloenzymes"/>
    <property type="match status" value="1"/>
</dbReference>
<dbReference type="InterPro" id="IPR017519">
    <property type="entry name" value="CHP03085"/>
</dbReference>
<evidence type="ECO:0000313" key="1">
    <source>
        <dbReference type="EMBL" id="ASK64544.1"/>
    </source>
</evidence>
<accession>A0A220U8C3</accession>
<keyword evidence="2" id="KW-1185">Reference proteome</keyword>
<sequence>MHERRHDEREAFARTFLTHGPEAPTILPGWDAAELLEHLLLREGAPHLRVGSHLPGALGARAQRALDALRASSWQERVERFRQGPGRLSPIGRIDALSGQGELLIHHEDLRRAQLGWEPRQLPAEAAADAWRAVGLMAPLAMRVRAEVTLVSPLGGRQLRSRRAVGSLRVHGDPLELLLWVSGRDEVARVRVHGDQVALQALREGRRGL</sequence>
<dbReference type="NCBIfam" id="TIGR03085">
    <property type="entry name" value="TIGR03085 family metal-binding protein"/>
    <property type="match status" value="1"/>
</dbReference>
<dbReference type="NCBIfam" id="TIGR03083">
    <property type="entry name" value="maleylpyruvate isomerase family mycothiol-dependent enzyme"/>
    <property type="match status" value="1"/>
</dbReference>
<reference evidence="2" key="1">
    <citation type="submission" date="2017-07" db="EMBL/GenBank/DDBJ databases">
        <title>Brachybacterium sp. VR2415.</title>
        <authorList>
            <person name="Tak E.J."/>
            <person name="Bae J.-W."/>
        </authorList>
    </citation>
    <scope>NUCLEOTIDE SEQUENCE [LARGE SCALE GENOMIC DNA]</scope>
    <source>
        <strain evidence="2">VR2415</strain>
    </source>
</reference>
<dbReference type="EMBL" id="CP022316">
    <property type="protein sequence ID" value="ASK64544.1"/>
    <property type="molecule type" value="Genomic_DNA"/>
</dbReference>
<evidence type="ECO:0000313" key="2">
    <source>
        <dbReference type="Proteomes" id="UP000198398"/>
    </source>
</evidence>
<dbReference type="InterPro" id="IPR017517">
    <property type="entry name" value="Maleyloyr_isom"/>
</dbReference>